<dbReference type="GO" id="GO:0008237">
    <property type="term" value="F:metallopeptidase activity"/>
    <property type="evidence" value="ECO:0007669"/>
    <property type="project" value="UniProtKB-KW"/>
</dbReference>
<dbReference type="SMART" id="SM01263">
    <property type="entry name" value="Leuk-A4-hydro_C"/>
    <property type="match status" value="1"/>
</dbReference>
<organism evidence="9 10">
    <name type="scientific">Cichlidogyrus casuarinus</name>
    <dbReference type="NCBI Taxonomy" id="1844966"/>
    <lineage>
        <taxon>Eukaryota</taxon>
        <taxon>Metazoa</taxon>
        <taxon>Spiralia</taxon>
        <taxon>Lophotrochozoa</taxon>
        <taxon>Platyhelminthes</taxon>
        <taxon>Monogenea</taxon>
        <taxon>Monopisthocotylea</taxon>
        <taxon>Dactylogyridea</taxon>
        <taxon>Ancyrocephalidae</taxon>
        <taxon>Cichlidogyrus</taxon>
    </lineage>
</organism>
<keyword evidence="7" id="KW-0482">Metalloprotease</keyword>
<dbReference type="InterPro" id="IPR015211">
    <property type="entry name" value="Peptidase_M1_C"/>
</dbReference>
<evidence type="ECO:0000256" key="6">
    <source>
        <dbReference type="ARBA" id="ARBA00022833"/>
    </source>
</evidence>
<proteinExistence type="inferred from homology"/>
<dbReference type="InterPro" id="IPR034015">
    <property type="entry name" value="M1_LTA4H"/>
</dbReference>
<keyword evidence="4" id="KW-0479">Metal-binding</keyword>
<dbReference type="SUPFAM" id="SSF48371">
    <property type="entry name" value="ARM repeat"/>
    <property type="match status" value="1"/>
</dbReference>
<dbReference type="Proteomes" id="UP001626550">
    <property type="component" value="Unassembled WGS sequence"/>
</dbReference>
<keyword evidence="5 9" id="KW-0378">Hydrolase</keyword>
<gene>
    <name evidence="9" type="primary">LTA4H_2</name>
    <name evidence="9" type="ORF">Ciccas_001113</name>
</gene>
<evidence type="ECO:0000256" key="2">
    <source>
        <dbReference type="ARBA" id="ARBA00010136"/>
    </source>
</evidence>
<dbReference type="AlphaFoldDB" id="A0ABD2QL06"/>
<dbReference type="Gene3D" id="1.25.40.320">
    <property type="entry name" value="Peptidase M1, leukotriene A4 hydrolase/aminopeptidase C-terminal domain"/>
    <property type="match status" value="1"/>
</dbReference>
<comment type="caution">
    <text evidence="9">The sequence shown here is derived from an EMBL/GenBank/DDBJ whole genome shotgun (WGS) entry which is preliminary data.</text>
</comment>
<evidence type="ECO:0000256" key="5">
    <source>
        <dbReference type="ARBA" id="ARBA00022801"/>
    </source>
</evidence>
<comment type="cofactor">
    <cofactor evidence="1">
        <name>Zn(2+)</name>
        <dbReference type="ChEBI" id="CHEBI:29105"/>
    </cofactor>
</comment>
<comment type="similarity">
    <text evidence="2">Belongs to the peptidase M1 family.</text>
</comment>
<accession>A0ABD2QL06</accession>
<keyword evidence="3" id="KW-0645">Protease</keyword>
<dbReference type="Pfam" id="PF09127">
    <property type="entry name" value="Leuk-A4-hydro_C"/>
    <property type="match status" value="1"/>
</dbReference>
<evidence type="ECO:0000256" key="7">
    <source>
        <dbReference type="ARBA" id="ARBA00023049"/>
    </source>
</evidence>
<dbReference type="GO" id="GO:0006508">
    <property type="term" value="P:proteolysis"/>
    <property type="evidence" value="ECO:0007669"/>
    <property type="project" value="UniProtKB-KW"/>
</dbReference>
<name>A0ABD2QL06_9PLAT</name>
<protein>
    <submittedName>
        <fullName evidence="9">Leukotriene A-4 hydrolase</fullName>
    </submittedName>
</protein>
<evidence type="ECO:0000256" key="1">
    <source>
        <dbReference type="ARBA" id="ARBA00001947"/>
    </source>
</evidence>
<feature type="domain" description="Peptidase M1 leukotriene A4 hydrolase/aminopeptidase C-terminal" evidence="8">
    <location>
        <begin position="49"/>
        <end position="191"/>
    </location>
</feature>
<evidence type="ECO:0000256" key="4">
    <source>
        <dbReference type="ARBA" id="ARBA00022723"/>
    </source>
</evidence>
<keyword evidence="6" id="KW-0862">Zinc</keyword>
<dbReference type="GO" id="GO:0046872">
    <property type="term" value="F:metal ion binding"/>
    <property type="evidence" value="ECO:0007669"/>
    <property type="project" value="UniProtKB-KW"/>
</dbReference>
<evidence type="ECO:0000313" key="10">
    <source>
        <dbReference type="Proteomes" id="UP001626550"/>
    </source>
</evidence>
<dbReference type="PANTHER" id="PTHR45726">
    <property type="entry name" value="LEUKOTRIENE A-4 HYDROLASE"/>
    <property type="match status" value="1"/>
</dbReference>
<dbReference type="PANTHER" id="PTHR45726:SF3">
    <property type="entry name" value="LEUKOTRIENE A-4 HYDROLASE"/>
    <property type="match status" value="1"/>
</dbReference>
<evidence type="ECO:0000313" key="9">
    <source>
        <dbReference type="EMBL" id="KAL3320199.1"/>
    </source>
</evidence>
<reference evidence="9 10" key="1">
    <citation type="submission" date="2024-11" db="EMBL/GenBank/DDBJ databases">
        <title>Adaptive evolution of stress response genes in parasites aligns with host niche diversity.</title>
        <authorList>
            <person name="Hahn C."/>
            <person name="Resl P."/>
        </authorList>
    </citation>
    <scope>NUCLEOTIDE SEQUENCE [LARGE SCALE GENOMIC DNA]</scope>
    <source>
        <strain evidence="9">EGGRZ-B1_66</strain>
        <tissue evidence="9">Body</tissue>
    </source>
</reference>
<keyword evidence="10" id="KW-1185">Reference proteome</keyword>
<evidence type="ECO:0000259" key="8">
    <source>
        <dbReference type="SMART" id="SM01263"/>
    </source>
</evidence>
<evidence type="ECO:0000256" key="3">
    <source>
        <dbReference type="ARBA" id="ARBA00022670"/>
    </source>
</evidence>
<dbReference type="EMBL" id="JBJKFK010000069">
    <property type="protein sequence ID" value="KAL3320199.1"/>
    <property type="molecule type" value="Genomic_DNA"/>
</dbReference>
<sequence length="193" mass="22951">MEYAKKALDTKQWLQFLRENLDKDVDKHMDWELWLYKPGMPPIEVPKNKLIEDCERAADLCKKGDGLEEFKDLYQGFIPKQSEYFFRLLWHSDEPLKHSTLDKIEEIFQFSTSKNARIRLGFSIICLKAKYERFIDSVFEFLNTYGVMKFVRPMYKLLAQWPEQKERAIANFLQKRASMYPTTAKMIASDLAL</sequence>
<dbReference type="InterPro" id="IPR016024">
    <property type="entry name" value="ARM-type_fold"/>
</dbReference>
<dbReference type="InterPro" id="IPR038502">
    <property type="entry name" value="M1_LTA-4_hydro/amino_C_sf"/>
</dbReference>